<gene>
    <name evidence="11" type="ORF">PPYR_01859</name>
</gene>
<evidence type="ECO:0000256" key="7">
    <source>
        <dbReference type="ARBA" id="ARBA00023273"/>
    </source>
</evidence>
<evidence type="ECO:0000256" key="4">
    <source>
        <dbReference type="ARBA" id="ARBA00022614"/>
    </source>
</evidence>
<evidence type="ECO:0000259" key="10">
    <source>
        <dbReference type="PROSITE" id="PS50052"/>
    </source>
</evidence>
<dbReference type="SUPFAM" id="SSF52058">
    <property type="entry name" value="L domain-like"/>
    <property type="match status" value="1"/>
</dbReference>
<keyword evidence="7" id="KW-0966">Cell projection</keyword>
<dbReference type="SMART" id="SM00365">
    <property type="entry name" value="LRR_SD22"/>
    <property type="match status" value="3"/>
</dbReference>
<dbReference type="AlphaFoldDB" id="A0A5N4B5K7"/>
<feature type="domain" description="Guanylate kinase-like" evidence="10">
    <location>
        <begin position="419"/>
        <end position="624"/>
    </location>
</feature>
<dbReference type="Gene3D" id="3.40.50.300">
    <property type="entry name" value="P-loop containing nucleotide triphosphate hydrolases"/>
    <property type="match status" value="1"/>
</dbReference>
<dbReference type="InterPro" id="IPR001611">
    <property type="entry name" value="Leu-rich_rpt"/>
</dbReference>
<dbReference type="Gene3D" id="3.80.10.10">
    <property type="entry name" value="Ribonuclease Inhibitor"/>
    <property type="match status" value="2"/>
</dbReference>
<dbReference type="PANTHER" id="PTHR45973:SF9">
    <property type="entry name" value="LEUCINE-RICH REPEAT-CONTAINING PROTEIN 46"/>
    <property type="match status" value="1"/>
</dbReference>
<keyword evidence="6" id="KW-0969">Cilium</keyword>
<evidence type="ECO:0000256" key="5">
    <source>
        <dbReference type="ARBA" id="ARBA00022737"/>
    </source>
</evidence>
<protein>
    <recommendedName>
        <fullName evidence="8">Dynein axonemal assembly factor 1 homolog</fullName>
    </recommendedName>
</protein>
<evidence type="ECO:0000256" key="2">
    <source>
        <dbReference type="ARBA" id="ARBA00004138"/>
    </source>
</evidence>
<feature type="region of interest" description="Disordered" evidence="9">
    <location>
        <begin position="23"/>
        <end position="50"/>
    </location>
</feature>
<dbReference type="InParanoid" id="A0A5N4B5K7"/>
<evidence type="ECO:0000256" key="3">
    <source>
        <dbReference type="ARBA" id="ARBA00006453"/>
    </source>
</evidence>
<dbReference type="InterPro" id="IPR008144">
    <property type="entry name" value="Guanylate_kin-like_dom"/>
</dbReference>
<dbReference type="OrthoDB" id="6334211at2759"/>
<evidence type="ECO:0000256" key="9">
    <source>
        <dbReference type="SAM" id="MobiDB-lite"/>
    </source>
</evidence>
<dbReference type="Proteomes" id="UP000327044">
    <property type="component" value="Unassembled WGS sequence"/>
</dbReference>
<dbReference type="GO" id="GO:0005929">
    <property type="term" value="C:cilium"/>
    <property type="evidence" value="ECO:0007669"/>
    <property type="project" value="UniProtKB-SubCell"/>
</dbReference>
<accession>A0A5N4B5K7</accession>
<evidence type="ECO:0000256" key="6">
    <source>
        <dbReference type="ARBA" id="ARBA00023069"/>
    </source>
</evidence>
<proteinExistence type="inferred from homology"/>
<comment type="function">
    <text evidence="1">Cilium-specific protein required for cilia structures.</text>
</comment>
<reference evidence="11 12" key="1">
    <citation type="journal article" date="2018" name="Elife">
        <title>Firefly genomes illuminate parallel origins of bioluminescence in beetles.</title>
        <authorList>
            <person name="Fallon T.R."/>
            <person name="Lower S.E."/>
            <person name="Chang C.H."/>
            <person name="Bessho-Uehara M."/>
            <person name="Martin G.J."/>
            <person name="Bewick A.J."/>
            <person name="Behringer M."/>
            <person name="Debat H.J."/>
            <person name="Wong I."/>
            <person name="Day J.C."/>
            <person name="Suvorov A."/>
            <person name="Silva C.J."/>
            <person name="Stanger-Hall K.F."/>
            <person name="Hall D.W."/>
            <person name="Schmitz R.J."/>
            <person name="Nelson D.R."/>
            <person name="Lewis S.M."/>
            <person name="Shigenobu S."/>
            <person name="Bybee S.M."/>
            <person name="Larracuente A.M."/>
            <person name="Oba Y."/>
            <person name="Weng J.K."/>
        </authorList>
    </citation>
    <scope>NUCLEOTIDE SEQUENCE [LARGE SCALE GENOMIC DNA]</scope>
    <source>
        <strain evidence="11">1611_PpyrPB1</strain>
        <tissue evidence="11">Whole body</tissue>
    </source>
</reference>
<dbReference type="SUPFAM" id="SSF52540">
    <property type="entry name" value="P-loop containing nucleoside triphosphate hydrolases"/>
    <property type="match status" value="1"/>
</dbReference>
<evidence type="ECO:0000256" key="8">
    <source>
        <dbReference type="ARBA" id="ARBA00024433"/>
    </source>
</evidence>
<evidence type="ECO:0000256" key="1">
    <source>
        <dbReference type="ARBA" id="ARBA00003843"/>
    </source>
</evidence>
<name>A0A5N4B5K7_PHOPY</name>
<organism evidence="11 12">
    <name type="scientific">Photinus pyralis</name>
    <name type="common">Common eastern firefly</name>
    <name type="synonym">Lampyris pyralis</name>
    <dbReference type="NCBI Taxonomy" id="7054"/>
    <lineage>
        <taxon>Eukaryota</taxon>
        <taxon>Metazoa</taxon>
        <taxon>Ecdysozoa</taxon>
        <taxon>Arthropoda</taxon>
        <taxon>Hexapoda</taxon>
        <taxon>Insecta</taxon>
        <taxon>Pterygota</taxon>
        <taxon>Neoptera</taxon>
        <taxon>Endopterygota</taxon>
        <taxon>Coleoptera</taxon>
        <taxon>Polyphaga</taxon>
        <taxon>Elateriformia</taxon>
        <taxon>Elateroidea</taxon>
        <taxon>Lampyridae</taxon>
        <taxon>Lampyrinae</taxon>
        <taxon>Photinus</taxon>
    </lineage>
</organism>
<keyword evidence="12" id="KW-1185">Reference proteome</keyword>
<dbReference type="InterPro" id="IPR050576">
    <property type="entry name" value="Cilia_flagella_integrity"/>
</dbReference>
<dbReference type="PROSITE" id="PS51450">
    <property type="entry name" value="LRR"/>
    <property type="match status" value="3"/>
</dbReference>
<comment type="similarity">
    <text evidence="3">Belongs to the DNAAF1 family.</text>
</comment>
<dbReference type="Pfam" id="PF00625">
    <property type="entry name" value="Guanylate_kin"/>
    <property type="match status" value="1"/>
</dbReference>
<keyword evidence="4" id="KW-0433">Leucine-rich repeat</keyword>
<dbReference type="EMBL" id="VVIM01000001">
    <property type="protein sequence ID" value="KAB0804889.1"/>
    <property type="molecule type" value="Genomic_DNA"/>
</dbReference>
<dbReference type="InterPro" id="IPR008145">
    <property type="entry name" value="GK/Ca_channel_bsu"/>
</dbReference>
<dbReference type="Pfam" id="PF12799">
    <property type="entry name" value="LRR_4"/>
    <property type="match status" value="1"/>
</dbReference>
<evidence type="ECO:0000313" key="11">
    <source>
        <dbReference type="EMBL" id="KAB0804889.1"/>
    </source>
</evidence>
<dbReference type="InterPro" id="IPR025875">
    <property type="entry name" value="Leu-rich_rpt_4"/>
</dbReference>
<sequence length="882" mass="99195">MVAKLNESYPSARVSQINVLQGSSPTLNVSNSSKNSEERVSESESSEDEFLVNWGPESPDPNIFFPVGWGSHGLEEDPWNDKNKPYVKLTRYEDLELNEMEQQGVLTDRILAACSSYLDKSPETNGFVLCKANLSKKFLKDIRIIQLHHFLQYVDLSYNDLTNVESLSELPFLMYLDVSHNCLGKLLNFNPPLYLTYVNYSFNNVAKINDLSLFWSLVHLDISHNQIKVIEGLQELKYLKHLNLSYNMIKCIENLNHMPLLSLNLESNGIETFEEGEGRGLKTLPDILKLNLDYNHLSTIKFCEGMDTLQSLTVQANNLRDLLELSYLRNLNSLSEVDFRDNYLSSLDRYFDACIYNVNYISVLDGEVIDAETKVSAKNVFEGSIQSEAFRNASTAMFIQQLNDPVLGLPIIPFDIPPAPIIILVGPPGSGKSKLLIKFCRLNPKRTVRGVSHTTRPKLEDNDQHSWYYHVHLDEFWSMARNGEFLTVSQVLGHCYGFAQQELAKPVGSSSALILHMDLKGALTLRAQNMKCHLVLAMPSSQEVHISNILDKYRVYNETIISRKGAPETKSAPLKAKELLERYSTIAQEIEKAAYYDSETWSDKVSLKSKEETESTTDLEKTAKYGILKSSIHRTKSDGAPPPIGKSGGVTFQSRMKKSRTLLHSSRSVTFNEETTSGAPTPLNQKSISGTILGETEVLSVLSNSSAPPTEDKAQNQFPCPAKTITGPNSMAFCVNEILKTRDSYLAFHQSNPGVLLSTIFTDREDEALEKLKGLLKYCIQAQSKSAPNYEFKKDSAYQAIVGARLKSLHREIENEMSIGQKQLDEFAHKTKQGKPYESHLKRSTKDVIEVMRARRNQVLGYKLPDDVGVVNNPSPLDLLDD</sequence>
<dbReference type="InterPro" id="IPR027417">
    <property type="entry name" value="P-loop_NTPase"/>
</dbReference>
<evidence type="ECO:0000313" key="12">
    <source>
        <dbReference type="Proteomes" id="UP000327044"/>
    </source>
</evidence>
<keyword evidence="5" id="KW-0677">Repeat</keyword>
<dbReference type="InterPro" id="IPR032675">
    <property type="entry name" value="LRR_dom_sf"/>
</dbReference>
<comment type="caution">
    <text evidence="11">The sequence shown here is derived from an EMBL/GenBank/DDBJ whole genome shotgun (WGS) entry which is preliminary data.</text>
</comment>
<dbReference type="PROSITE" id="PS50052">
    <property type="entry name" value="GUANYLATE_KINASE_2"/>
    <property type="match status" value="1"/>
</dbReference>
<comment type="subcellular location">
    <subcellularLocation>
        <location evidence="2">Cell projection</location>
        <location evidence="2">Cilium</location>
    </subcellularLocation>
</comment>
<dbReference type="PANTHER" id="PTHR45973">
    <property type="entry name" value="PROTEIN PHOSPHATASE 1 REGULATORY SUBUNIT SDS22-RELATED"/>
    <property type="match status" value="1"/>
</dbReference>